<evidence type="ECO:0000256" key="3">
    <source>
        <dbReference type="ARBA" id="ARBA00022679"/>
    </source>
</evidence>
<dbReference type="CDD" id="cd18104">
    <property type="entry name" value="SpoU-like_RNA-MTase"/>
    <property type="match status" value="1"/>
</dbReference>
<evidence type="ECO:0000256" key="1">
    <source>
        <dbReference type="ARBA" id="ARBA00007228"/>
    </source>
</evidence>
<keyword evidence="3 5" id="KW-0808">Transferase</keyword>
<accession>A0A517YMP4</accession>
<protein>
    <submittedName>
        <fullName evidence="5">23S rRNA (Adenosine(1067)-2'-O)-methyltransferase</fullName>
        <ecNumber evidence="5">2.1.1.230</ecNumber>
    </submittedName>
</protein>
<dbReference type="EMBL" id="CP036274">
    <property type="protein sequence ID" value="QDU31492.1"/>
    <property type="molecule type" value="Genomic_DNA"/>
</dbReference>
<dbReference type="SUPFAM" id="SSF75217">
    <property type="entry name" value="alpha/beta knot"/>
    <property type="match status" value="1"/>
</dbReference>
<reference evidence="5 6" key="1">
    <citation type="submission" date="2019-02" db="EMBL/GenBank/DDBJ databases">
        <title>Deep-cultivation of Planctomycetes and their phenomic and genomic characterization uncovers novel biology.</title>
        <authorList>
            <person name="Wiegand S."/>
            <person name="Jogler M."/>
            <person name="Boedeker C."/>
            <person name="Pinto D."/>
            <person name="Vollmers J."/>
            <person name="Rivas-Marin E."/>
            <person name="Kohn T."/>
            <person name="Peeters S.H."/>
            <person name="Heuer A."/>
            <person name="Rast P."/>
            <person name="Oberbeckmann S."/>
            <person name="Bunk B."/>
            <person name="Jeske O."/>
            <person name="Meyerdierks A."/>
            <person name="Storesund J.E."/>
            <person name="Kallscheuer N."/>
            <person name="Luecker S."/>
            <person name="Lage O.M."/>
            <person name="Pohl T."/>
            <person name="Merkel B.J."/>
            <person name="Hornburger P."/>
            <person name="Mueller R.-W."/>
            <person name="Bruemmer F."/>
            <person name="Labrenz M."/>
            <person name="Spormann A.M."/>
            <person name="Op den Camp H."/>
            <person name="Overmann J."/>
            <person name="Amann R."/>
            <person name="Jetten M.S.M."/>
            <person name="Mascher T."/>
            <person name="Medema M.H."/>
            <person name="Devos D.P."/>
            <person name="Kaster A.-K."/>
            <person name="Ovreas L."/>
            <person name="Rohde M."/>
            <person name="Galperin M.Y."/>
            <person name="Jogler C."/>
        </authorList>
    </citation>
    <scope>NUCLEOTIDE SEQUENCE [LARGE SCALE GENOMIC DNA]</scope>
    <source>
        <strain evidence="5 6">ETA_A8</strain>
    </source>
</reference>
<dbReference type="Gene3D" id="3.40.1280.10">
    <property type="match status" value="1"/>
</dbReference>
<dbReference type="Gene3D" id="3.30.1330.30">
    <property type="match status" value="1"/>
</dbReference>
<evidence type="ECO:0000313" key="5">
    <source>
        <dbReference type="EMBL" id="QDU31492.1"/>
    </source>
</evidence>
<feature type="domain" description="RNA 2-O ribose methyltransferase substrate binding" evidence="4">
    <location>
        <begin position="32"/>
        <end position="108"/>
    </location>
</feature>
<dbReference type="InterPro" id="IPR051259">
    <property type="entry name" value="rRNA_Methyltransferase"/>
</dbReference>
<dbReference type="EC" id="2.1.1.230" evidence="5"/>
<dbReference type="SUPFAM" id="SSF55315">
    <property type="entry name" value="L30e-like"/>
    <property type="match status" value="1"/>
</dbReference>
<dbReference type="InterPro" id="IPR001537">
    <property type="entry name" value="SpoU_MeTrfase"/>
</dbReference>
<dbReference type="GO" id="GO:0005737">
    <property type="term" value="C:cytoplasm"/>
    <property type="evidence" value="ECO:0007669"/>
    <property type="project" value="UniProtKB-ARBA"/>
</dbReference>
<dbReference type="PANTHER" id="PTHR43191:SF2">
    <property type="entry name" value="RRNA METHYLTRANSFERASE 3, MITOCHONDRIAL"/>
    <property type="match status" value="1"/>
</dbReference>
<dbReference type="Pfam" id="PF22435">
    <property type="entry name" value="MRM3-like_sub_bind"/>
    <property type="match status" value="1"/>
</dbReference>
<organism evidence="5 6">
    <name type="scientific">Anatilimnocola aggregata</name>
    <dbReference type="NCBI Taxonomy" id="2528021"/>
    <lineage>
        <taxon>Bacteria</taxon>
        <taxon>Pseudomonadati</taxon>
        <taxon>Planctomycetota</taxon>
        <taxon>Planctomycetia</taxon>
        <taxon>Pirellulales</taxon>
        <taxon>Pirellulaceae</taxon>
        <taxon>Anatilimnocola</taxon>
    </lineage>
</organism>
<dbReference type="GO" id="GO:0003723">
    <property type="term" value="F:RNA binding"/>
    <property type="evidence" value="ECO:0007669"/>
    <property type="project" value="InterPro"/>
</dbReference>
<dbReference type="Pfam" id="PF00588">
    <property type="entry name" value="SpoU_methylase"/>
    <property type="match status" value="1"/>
</dbReference>
<dbReference type="SMART" id="SM00967">
    <property type="entry name" value="SpoU_sub_bind"/>
    <property type="match status" value="1"/>
</dbReference>
<dbReference type="OrthoDB" id="9794400at2"/>
<evidence type="ECO:0000256" key="2">
    <source>
        <dbReference type="ARBA" id="ARBA00022603"/>
    </source>
</evidence>
<proteinExistence type="inferred from homology"/>
<dbReference type="InterPro" id="IPR029026">
    <property type="entry name" value="tRNA_m1G_MTases_N"/>
</dbReference>
<comment type="similarity">
    <text evidence="1">Belongs to the class IV-like SAM-binding methyltransferase superfamily. RNA methyltransferase TrmH family.</text>
</comment>
<dbReference type="Proteomes" id="UP000315017">
    <property type="component" value="Chromosome"/>
</dbReference>
<dbReference type="InterPro" id="IPR029028">
    <property type="entry name" value="Alpha/beta_knot_MTases"/>
</dbReference>
<dbReference type="RefSeq" id="WP_145098710.1">
    <property type="nucleotide sequence ID" value="NZ_CP036274.1"/>
</dbReference>
<dbReference type="PANTHER" id="PTHR43191">
    <property type="entry name" value="RRNA METHYLTRANSFERASE 3"/>
    <property type="match status" value="1"/>
</dbReference>
<dbReference type="InterPro" id="IPR053888">
    <property type="entry name" value="MRM3-like_sub_bind"/>
</dbReference>
<dbReference type="InterPro" id="IPR029064">
    <property type="entry name" value="Ribosomal_eL30-like_sf"/>
</dbReference>
<dbReference type="GO" id="GO:0030743">
    <property type="term" value="F:23S rRNA (adenosine(1067)-2'-O)-methyltransferase activity"/>
    <property type="evidence" value="ECO:0007669"/>
    <property type="project" value="UniProtKB-EC"/>
</dbReference>
<sequence>MLPPITSLQNPRVKQAVRLRDRSGRDDQGLIIIDGPREIERALAAGVRLRELFIQADILPPDVEQQLAHQARACDADVLDVTSAVMEKISFGDRKAGVVATAEPPTPTMADLQAKLAKLKKPPLILVLEAVEKPGNLGAVLRTADAAGINGLIVCDGRTDLYNPNAIRASLGAIFTVPLATASAPETIAFLQQQKMSIFTARVDGAVNYTAVDYRPASAIVLGSEMAGLTSAWQATNMQAIRLPMLGQVDSLNVSVTAAIVCYEALRQRSA</sequence>
<dbReference type="AlphaFoldDB" id="A0A517YMP4"/>
<evidence type="ECO:0000259" key="4">
    <source>
        <dbReference type="SMART" id="SM00967"/>
    </source>
</evidence>
<name>A0A517YMP4_9BACT</name>
<evidence type="ECO:0000313" key="6">
    <source>
        <dbReference type="Proteomes" id="UP000315017"/>
    </source>
</evidence>
<dbReference type="KEGG" id="aagg:ETAA8_66510"/>
<keyword evidence="2 5" id="KW-0489">Methyltransferase</keyword>
<gene>
    <name evidence="5" type="primary">tsnR</name>
    <name evidence="5" type="ORF">ETAA8_66510</name>
</gene>
<keyword evidence="6" id="KW-1185">Reference proteome</keyword>
<dbReference type="InterPro" id="IPR013123">
    <property type="entry name" value="SpoU_subst-bd"/>
</dbReference>